<dbReference type="PROSITE" id="PS00210">
    <property type="entry name" value="HEMOCYANIN_2"/>
    <property type="match status" value="1"/>
</dbReference>
<evidence type="ECO:0000256" key="2">
    <source>
        <dbReference type="ARBA" id="ARBA00038082"/>
    </source>
</evidence>
<dbReference type="SUPFAM" id="SSF48050">
    <property type="entry name" value="Hemocyanin, N-terminal domain"/>
    <property type="match status" value="1"/>
</dbReference>
<reference evidence="7 8" key="1">
    <citation type="submission" date="2024-06" db="EMBL/GenBank/DDBJ databases">
        <title>A chromosome-level genome assembly of beet webworm, Loxostege sticticalis.</title>
        <authorList>
            <person name="Zhang Y."/>
        </authorList>
    </citation>
    <scope>NUCLEOTIDE SEQUENCE [LARGE SCALE GENOMIC DNA]</scope>
    <source>
        <strain evidence="7">AQ028</strain>
        <tissue evidence="7">Male pupae</tissue>
    </source>
</reference>
<evidence type="ECO:0000256" key="3">
    <source>
        <dbReference type="SAM" id="SignalP"/>
    </source>
</evidence>
<feature type="signal peptide" evidence="3">
    <location>
        <begin position="1"/>
        <end position="16"/>
    </location>
</feature>
<dbReference type="PANTHER" id="PTHR11511">
    <property type="entry name" value="LARVAL STORAGE PROTEIN/PHENOLOXIDASE"/>
    <property type="match status" value="1"/>
</dbReference>
<dbReference type="SUPFAM" id="SSF48056">
    <property type="entry name" value="Di-copper centre-containing domain"/>
    <property type="match status" value="1"/>
</dbReference>
<dbReference type="Gene3D" id="1.10.1280.10">
    <property type="entry name" value="Di-copper center containing domain from catechol oxidase"/>
    <property type="match status" value="1"/>
</dbReference>
<feature type="domain" description="Hemocyanin C-terminal" evidence="6">
    <location>
        <begin position="447"/>
        <end position="677"/>
    </location>
</feature>
<dbReference type="InterPro" id="IPR005203">
    <property type="entry name" value="Hemocyanin_C"/>
</dbReference>
<dbReference type="InterPro" id="IPR008922">
    <property type="entry name" value="Di-copper_centre_dom_sf"/>
</dbReference>
<evidence type="ECO:0000256" key="1">
    <source>
        <dbReference type="ARBA" id="ARBA00022761"/>
    </source>
</evidence>
<dbReference type="PRINTS" id="PR00187">
    <property type="entry name" value="HAEMOCYANIN"/>
</dbReference>
<dbReference type="SUPFAM" id="SSF81296">
    <property type="entry name" value="E set domains"/>
    <property type="match status" value="1"/>
</dbReference>
<comment type="similarity">
    <text evidence="2">Belongs to the hemocyanin family.</text>
</comment>
<feature type="chain" id="PRO_5044887411" description="Arylphorin" evidence="3">
    <location>
        <begin position="17"/>
        <end position="693"/>
    </location>
</feature>
<dbReference type="GO" id="GO:0005615">
    <property type="term" value="C:extracellular space"/>
    <property type="evidence" value="ECO:0007669"/>
    <property type="project" value="UniProtKB-ARBA"/>
</dbReference>
<feature type="domain" description="Hemocyanin N-terminal" evidence="5">
    <location>
        <begin position="33"/>
        <end position="153"/>
    </location>
</feature>
<dbReference type="InterPro" id="IPR037020">
    <property type="entry name" value="Hemocyanin_C_sf"/>
</dbReference>
<name>A0ABD0SRV3_LOXSC</name>
<protein>
    <recommendedName>
        <fullName evidence="9">Arylphorin</fullName>
    </recommendedName>
</protein>
<keyword evidence="1" id="KW-0758">Storage protein</keyword>
<dbReference type="EMBL" id="JBEDNZ010000017">
    <property type="protein sequence ID" value="KAL0821714.1"/>
    <property type="molecule type" value="Genomic_DNA"/>
</dbReference>
<organism evidence="7 8">
    <name type="scientific">Loxostege sticticalis</name>
    <name type="common">Beet webworm moth</name>
    <dbReference type="NCBI Taxonomy" id="481309"/>
    <lineage>
        <taxon>Eukaryota</taxon>
        <taxon>Metazoa</taxon>
        <taxon>Ecdysozoa</taxon>
        <taxon>Arthropoda</taxon>
        <taxon>Hexapoda</taxon>
        <taxon>Insecta</taxon>
        <taxon>Pterygota</taxon>
        <taxon>Neoptera</taxon>
        <taxon>Endopterygota</taxon>
        <taxon>Lepidoptera</taxon>
        <taxon>Glossata</taxon>
        <taxon>Ditrysia</taxon>
        <taxon>Pyraloidea</taxon>
        <taxon>Crambidae</taxon>
        <taxon>Pyraustinae</taxon>
        <taxon>Loxostege</taxon>
    </lineage>
</organism>
<accession>A0ABD0SRV3</accession>
<dbReference type="PANTHER" id="PTHR11511:SF5">
    <property type="entry name" value="FAT-BODY PROTEIN 1-RELATED"/>
    <property type="match status" value="1"/>
</dbReference>
<dbReference type="AlphaFoldDB" id="A0ABD0SRV3"/>
<dbReference type="Pfam" id="PF03723">
    <property type="entry name" value="Hemocyanin_C"/>
    <property type="match status" value="1"/>
</dbReference>
<dbReference type="Gene3D" id="2.60.40.1520">
    <property type="entry name" value="Hemocyanin, C-terminal domain"/>
    <property type="match status" value="1"/>
</dbReference>
<feature type="domain" description="Hemocyanin middle" evidence="4">
    <location>
        <begin position="159"/>
        <end position="437"/>
    </location>
</feature>
<keyword evidence="3" id="KW-0732">Signal</keyword>
<dbReference type="InterPro" id="IPR014756">
    <property type="entry name" value="Ig_E-set"/>
</dbReference>
<evidence type="ECO:0000313" key="7">
    <source>
        <dbReference type="EMBL" id="KAL0821714.1"/>
    </source>
</evidence>
<dbReference type="PROSITE" id="PS00209">
    <property type="entry name" value="HEMOCYANIN_1"/>
    <property type="match status" value="1"/>
</dbReference>
<evidence type="ECO:0000259" key="5">
    <source>
        <dbReference type="Pfam" id="PF03722"/>
    </source>
</evidence>
<dbReference type="InterPro" id="IPR005204">
    <property type="entry name" value="Hemocyanin_N"/>
</dbReference>
<dbReference type="Pfam" id="PF03722">
    <property type="entry name" value="Hemocyanin_N"/>
    <property type="match status" value="1"/>
</dbReference>
<evidence type="ECO:0000259" key="4">
    <source>
        <dbReference type="Pfam" id="PF00372"/>
    </source>
</evidence>
<dbReference type="Proteomes" id="UP001549921">
    <property type="component" value="Unassembled WGS sequence"/>
</dbReference>
<sequence>MKTVLVLAALVALAVATVPKKFVKTKPVDEVTVERQYKILELFEAIKQVNPHSEYYKIGQKYDIKANIENYTNKQAVEEFFHYYDNGYYKHQHTFTIFNEEMRTEAKYLYELFYTAKDFDTFYKTAAWARYYLNKNLFAYTFYIAALQRPDTAGLVLPAFFEIWPQFFANMNVFKKMYAIKSKGLPYEQFPEYGVVEDGNQFVFYSNYSDYHSFGYGKDEYKISYFTEDIGWNTYYNFFHSVFPFWQKGDNIAFGLFKERRGEIYYYFYQQLLARYYLERLTNGLGQIPTFSWYQTFKSGYYPFMNYVNYPFVQRSDEYFMQTKKNLDDLRFVRNYEDTFLTWLEQGKFEAYNQQVDFRNSKSINFVGNFWQANPDLYEKIPHSQYYRSYEQAARRILGGSTWSYNENVFKPSALDFYQTSLRDPAFYQIYNKIFSFIYKYKQYVPHYTQDSLHYVGVKVKDVKVSKLTTFFDFYKFNASNAIYYADSEFTETKEPFMISQPRLNHEPFTFKITVKSDVDEEATVKIFLGPKYDEKGYPVKIEDNWQNFVELDWFKYKLTKGETVIERNSDDFFHFKEDSCSIAQLYNHLIKKELPVDMSQKYADLPKRLMLPKGTKSGFPLQFFVFIYKSETLPKEFEVFKEFMIDDKTMGYPLDRPVPWYFMQPNMYFKDVEVYHENEEYPWYINPLDYKH</sequence>
<gene>
    <name evidence="7" type="ORF">ABMA28_005140</name>
</gene>
<dbReference type="InterPro" id="IPR013788">
    <property type="entry name" value="Hemocyanin/hexamerin"/>
</dbReference>
<dbReference type="GO" id="GO:0045735">
    <property type="term" value="F:nutrient reservoir activity"/>
    <property type="evidence" value="ECO:0007669"/>
    <property type="project" value="UniProtKB-KW"/>
</dbReference>
<dbReference type="InterPro" id="IPR000896">
    <property type="entry name" value="Hemocyanin/hexamerin_mid_dom"/>
</dbReference>
<dbReference type="Pfam" id="PF00372">
    <property type="entry name" value="Hemocyanin_M"/>
    <property type="match status" value="1"/>
</dbReference>
<dbReference type="Gene3D" id="1.20.1370.10">
    <property type="entry name" value="Hemocyanin, N-terminal domain"/>
    <property type="match status" value="1"/>
</dbReference>
<evidence type="ECO:0008006" key="9">
    <source>
        <dbReference type="Google" id="ProtNLM"/>
    </source>
</evidence>
<evidence type="ECO:0000259" key="6">
    <source>
        <dbReference type="Pfam" id="PF03723"/>
    </source>
</evidence>
<proteinExistence type="inferred from homology"/>
<dbReference type="InterPro" id="IPR036697">
    <property type="entry name" value="Hemocyanin_N_sf"/>
</dbReference>
<evidence type="ECO:0000313" key="8">
    <source>
        <dbReference type="Proteomes" id="UP001549921"/>
    </source>
</evidence>
<comment type="caution">
    <text evidence="7">The sequence shown here is derived from an EMBL/GenBank/DDBJ whole genome shotgun (WGS) entry which is preliminary data.</text>
</comment>